<dbReference type="SUPFAM" id="SSF52980">
    <property type="entry name" value="Restriction endonuclease-like"/>
    <property type="match status" value="1"/>
</dbReference>
<accession>A0A4V0NH55</accession>
<organism evidence="1 2">
    <name type="scientific">Sorangium cellulosum</name>
    <name type="common">Polyangium cellulosum</name>
    <dbReference type="NCBI Taxonomy" id="56"/>
    <lineage>
        <taxon>Bacteria</taxon>
        <taxon>Pseudomonadati</taxon>
        <taxon>Myxococcota</taxon>
        <taxon>Polyangia</taxon>
        <taxon>Polyangiales</taxon>
        <taxon>Polyangiaceae</taxon>
        <taxon>Sorangium</taxon>
    </lineage>
</organism>
<dbReference type="Proteomes" id="UP000295497">
    <property type="component" value="Chromosome"/>
</dbReference>
<evidence type="ECO:0008006" key="3">
    <source>
        <dbReference type="Google" id="ProtNLM"/>
    </source>
</evidence>
<proteinExistence type="predicted"/>
<evidence type="ECO:0000313" key="1">
    <source>
        <dbReference type="EMBL" id="AUX35492.1"/>
    </source>
</evidence>
<dbReference type="RefSeq" id="WP_129578509.1">
    <property type="nucleotide sequence ID" value="NZ_CP012672.1"/>
</dbReference>
<dbReference type="EMBL" id="CP012672">
    <property type="protein sequence ID" value="AUX35492.1"/>
    <property type="molecule type" value="Genomic_DNA"/>
</dbReference>
<sequence length="298" mass="34152">MADLTFIEKTKLEKLLGMGGGYVLDFSNRTLEEFVRQSVRKNIYDEVYNYASGSKANRIRAFWDREPNSVVGKLLADLLEYREFSNPSRDEESKRLYQDCRRIAERLSSGCAVGQASTTTSEPVLERPSAREQHLVALGQLKAELEALFVQPDRQEAGLKLERLLNRLFSLFNLAPRRPFELVGEQIDGSFELDHEVYLLEAKWERKPLREKELLVFRGKVEGKSSFTRGMFVAMNGITQEAEAAIRVGKQPTFFVITGHDLMMILLGSLPFDEFLRRRRRLLAEEAAVTAHFDRVAQ</sequence>
<name>A0A4V0NH55_SORCE</name>
<gene>
    <name evidence="1" type="ORF">SOCE836_076850</name>
</gene>
<dbReference type="InterPro" id="IPR011335">
    <property type="entry name" value="Restrct_endonuc-II-like"/>
</dbReference>
<dbReference type="AlphaFoldDB" id="A0A4V0NH55"/>
<reference evidence="1 2" key="1">
    <citation type="submission" date="2015-09" db="EMBL/GenBank/DDBJ databases">
        <title>Sorangium comparison.</title>
        <authorList>
            <person name="Zaburannyi N."/>
            <person name="Bunk B."/>
            <person name="Overmann J."/>
            <person name="Mueller R."/>
        </authorList>
    </citation>
    <scope>NUCLEOTIDE SEQUENCE [LARGE SCALE GENOMIC DNA]</scope>
    <source>
        <strain evidence="1 2">So ce836</strain>
    </source>
</reference>
<protein>
    <recommendedName>
        <fullName evidence="3">Restriction endonuclease type IV Mrr domain-containing protein</fullName>
    </recommendedName>
</protein>
<evidence type="ECO:0000313" key="2">
    <source>
        <dbReference type="Proteomes" id="UP000295497"/>
    </source>
</evidence>